<evidence type="ECO:0000256" key="1">
    <source>
        <dbReference type="ARBA" id="ARBA00022679"/>
    </source>
</evidence>
<dbReference type="AlphaFoldDB" id="A0A3B0X9L6"/>
<proteinExistence type="predicted"/>
<dbReference type="Gene3D" id="3.90.470.20">
    <property type="entry name" value="4'-phosphopantetheinyl transferase domain"/>
    <property type="match status" value="2"/>
</dbReference>
<keyword evidence="1" id="KW-0808">Transferase</keyword>
<name>A0A3B0X9L6_9ZZZZ</name>
<gene>
    <name evidence="4" type="ORF">MNBD_GAMMA06-1171</name>
</gene>
<protein>
    <submittedName>
        <fullName evidence="4">Uncharacterized protein</fullName>
    </submittedName>
</protein>
<dbReference type="InterPro" id="IPR055066">
    <property type="entry name" value="AASDHPPT_N"/>
</dbReference>
<dbReference type="InterPro" id="IPR037143">
    <property type="entry name" value="4-PPantetheinyl_Trfase_dom_sf"/>
</dbReference>
<reference evidence="4" key="1">
    <citation type="submission" date="2018-06" db="EMBL/GenBank/DDBJ databases">
        <authorList>
            <person name="Zhirakovskaya E."/>
        </authorList>
    </citation>
    <scope>NUCLEOTIDE SEQUENCE</scope>
</reference>
<dbReference type="InterPro" id="IPR008278">
    <property type="entry name" value="4-PPantetheinyl_Trfase_dom"/>
</dbReference>
<dbReference type="SUPFAM" id="SSF56214">
    <property type="entry name" value="4'-phosphopantetheinyl transferase"/>
    <property type="match status" value="2"/>
</dbReference>
<dbReference type="GO" id="GO:0000287">
    <property type="term" value="F:magnesium ion binding"/>
    <property type="evidence" value="ECO:0007669"/>
    <property type="project" value="InterPro"/>
</dbReference>
<accession>A0A3B0X9L6</accession>
<evidence type="ECO:0000313" key="4">
    <source>
        <dbReference type="EMBL" id="VAW52644.1"/>
    </source>
</evidence>
<evidence type="ECO:0000259" key="3">
    <source>
        <dbReference type="Pfam" id="PF22624"/>
    </source>
</evidence>
<dbReference type="InterPro" id="IPR050559">
    <property type="entry name" value="P-Pant_transferase_sf"/>
</dbReference>
<dbReference type="EMBL" id="UOFD01000050">
    <property type="protein sequence ID" value="VAW52644.1"/>
    <property type="molecule type" value="Genomic_DNA"/>
</dbReference>
<evidence type="ECO:0000259" key="2">
    <source>
        <dbReference type="Pfam" id="PF01648"/>
    </source>
</evidence>
<dbReference type="Pfam" id="PF22624">
    <property type="entry name" value="AASDHPPT_N"/>
    <property type="match status" value="1"/>
</dbReference>
<dbReference type="GO" id="GO:0005829">
    <property type="term" value="C:cytosol"/>
    <property type="evidence" value="ECO:0007669"/>
    <property type="project" value="TreeGrafter"/>
</dbReference>
<dbReference type="PANTHER" id="PTHR12215">
    <property type="entry name" value="PHOSPHOPANTETHEINE TRANSFERASE"/>
    <property type="match status" value="1"/>
</dbReference>
<feature type="domain" description="4'-phosphopantetheinyl transferase N-terminal" evidence="3">
    <location>
        <begin position="27"/>
        <end position="110"/>
    </location>
</feature>
<feature type="domain" description="4'-phosphopantetheinyl transferase" evidence="2">
    <location>
        <begin position="114"/>
        <end position="180"/>
    </location>
</feature>
<dbReference type="Pfam" id="PF01648">
    <property type="entry name" value="ACPS"/>
    <property type="match status" value="1"/>
</dbReference>
<dbReference type="GO" id="GO:0008897">
    <property type="term" value="F:holo-[acyl-carrier-protein] synthase activity"/>
    <property type="evidence" value="ECO:0007669"/>
    <property type="project" value="InterPro"/>
</dbReference>
<dbReference type="GO" id="GO:0019878">
    <property type="term" value="P:lysine biosynthetic process via aminoadipic acid"/>
    <property type="evidence" value="ECO:0007669"/>
    <property type="project" value="TreeGrafter"/>
</dbReference>
<sequence length="223" mass="25082">MNSVRLYYIKHQGEDDLAQINALLIEQWLAALSAEKQAAVQQLLHYNNRVTSLLGLYLLNRCASDEGVSNFKLCDVQYPDTGKPFWQQGNFFYDFNISHSANFIIVAASTTLKVGIDVEQIKILKNLNFKRIMSADELAKIQKTPSSFFDLWTKKEAVVKAANTTGLARMGAVELKQDSATLDGEEWHLKKINLDDEYVINLASAELVDELIVKKITLAQLPS</sequence>
<organism evidence="4">
    <name type="scientific">hydrothermal vent metagenome</name>
    <dbReference type="NCBI Taxonomy" id="652676"/>
    <lineage>
        <taxon>unclassified sequences</taxon>
        <taxon>metagenomes</taxon>
        <taxon>ecological metagenomes</taxon>
    </lineage>
</organism>
<dbReference type="PANTHER" id="PTHR12215:SF10">
    <property type="entry name" value="L-AMINOADIPATE-SEMIALDEHYDE DEHYDROGENASE-PHOSPHOPANTETHEINYL TRANSFERASE"/>
    <property type="match status" value="1"/>
</dbReference>